<evidence type="ECO:0000256" key="6">
    <source>
        <dbReference type="SAM" id="Phobius"/>
    </source>
</evidence>
<organism evidence="8 9">
    <name type="scientific">Perkinsus chesapeaki</name>
    <name type="common">Clam parasite</name>
    <name type="synonym">Perkinsus andrewsi</name>
    <dbReference type="NCBI Taxonomy" id="330153"/>
    <lineage>
        <taxon>Eukaryota</taxon>
        <taxon>Sar</taxon>
        <taxon>Alveolata</taxon>
        <taxon>Perkinsozoa</taxon>
        <taxon>Perkinsea</taxon>
        <taxon>Perkinsida</taxon>
        <taxon>Perkinsidae</taxon>
        <taxon>Perkinsus</taxon>
    </lineage>
</organism>
<proteinExistence type="predicted"/>
<accession>A0A7J6MWY8</accession>
<feature type="transmembrane region" description="Helical" evidence="6">
    <location>
        <begin position="41"/>
        <end position="62"/>
    </location>
</feature>
<dbReference type="PANTHER" id="PTHR45969">
    <property type="entry name" value="RING ZINC FINGER PROTEIN-RELATED"/>
    <property type="match status" value="1"/>
</dbReference>
<reference evidence="8 9" key="1">
    <citation type="submission" date="2020-04" db="EMBL/GenBank/DDBJ databases">
        <title>Perkinsus chesapeaki whole genome sequence.</title>
        <authorList>
            <person name="Bogema D.R."/>
        </authorList>
    </citation>
    <scope>NUCLEOTIDE SEQUENCE [LARGE SCALE GENOMIC DNA]</scope>
    <source>
        <strain evidence="8">ATCC PRA-425</strain>
    </source>
</reference>
<evidence type="ECO:0000313" key="9">
    <source>
        <dbReference type="Proteomes" id="UP000591131"/>
    </source>
</evidence>
<dbReference type="GO" id="GO:0008270">
    <property type="term" value="F:zinc ion binding"/>
    <property type="evidence" value="ECO:0007669"/>
    <property type="project" value="UniProtKB-KW"/>
</dbReference>
<dbReference type="GO" id="GO:0061630">
    <property type="term" value="F:ubiquitin protein ligase activity"/>
    <property type="evidence" value="ECO:0007669"/>
    <property type="project" value="TreeGrafter"/>
</dbReference>
<dbReference type="GO" id="GO:0016567">
    <property type="term" value="P:protein ubiquitination"/>
    <property type="evidence" value="ECO:0007669"/>
    <property type="project" value="TreeGrafter"/>
</dbReference>
<name>A0A7J6MWY8_PERCH</name>
<keyword evidence="3" id="KW-0862">Zinc</keyword>
<protein>
    <recommendedName>
        <fullName evidence="7">RING-type domain-containing protein</fullName>
    </recommendedName>
</protein>
<evidence type="ECO:0000256" key="1">
    <source>
        <dbReference type="ARBA" id="ARBA00022723"/>
    </source>
</evidence>
<evidence type="ECO:0000259" key="7">
    <source>
        <dbReference type="PROSITE" id="PS50089"/>
    </source>
</evidence>
<feature type="transmembrane region" description="Helical" evidence="6">
    <location>
        <begin position="12"/>
        <end position="29"/>
    </location>
</feature>
<keyword evidence="6" id="KW-1133">Transmembrane helix</keyword>
<comment type="caution">
    <text evidence="8">The sequence shown here is derived from an EMBL/GenBank/DDBJ whole genome shotgun (WGS) entry which is preliminary data.</text>
</comment>
<dbReference type="SUPFAM" id="SSF57850">
    <property type="entry name" value="RING/U-box"/>
    <property type="match status" value="1"/>
</dbReference>
<keyword evidence="6" id="KW-0472">Membrane</keyword>
<dbReference type="Proteomes" id="UP000591131">
    <property type="component" value="Unassembled WGS sequence"/>
</dbReference>
<dbReference type="PROSITE" id="PS50089">
    <property type="entry name" value="ZF_RING_2"/>
    <property type="match status" value="1"/>
</dbReference>
<dbReference type="EMBL" id="JAAPAO010000043">
    <property type="protein sequence ID" value="KAF4675740.1"/>
    <property type="molecule type" value="Genomic_DNA"/>
</dbReference>
<evidence type="ECO:0000256" key="5">
    <source>
        <dbReference type="SAM" id="MobiDB-lite"/>
    </source>
</evidence>
<evidence type="ECO:0000256" key="3">
    <source>
        <dbReference type="ARBA" id="ARBA00022833"/>
    </source>
</evidence>
<evidence type="ECO:0000313" key="8">
    <source>
        <dbReference type="EMBL" id="KAF4675740.1"/>
    </source>
</evidence>
<keyword evidence="6" id="KW-0812">Transmembrane</keyword>
<keyword evidence="2 4" id="KW-0863">Zinc-finger</keyword>
<dbReference type="AlphaFoldDB" id="A0A7J6MWY8"/>
<gene>
    <name evidence="8" type="ORF">FOL47_007331</name>
</gene>
<dbReference type="InterPro" id="IPR001841">
    <property type="entry name" value="Znf_RING"/>
</dbReference>
<dbReference type="SMART" id="SM00744">
    <property type="entry name" value="RINGv"/>
    <property type="match status" value="1"/>
</dbReference>
<dbReference type="SMART" id="SM00184">
    <property type="entry name" value="RING"/>
    <property type="match status" value="1"/>
</dbReference>
<dbReference type="PANTHER" id="PTHR45969:SF69">
    <property type="entry name" value="FINGER DOMAIN PROTEIN, PUTATIVE (AFU_ORTHOLOGUE AFUA_3G12190)-RELATED"/>
    <property type="match status" value="1"/>
</dbReference>
<feature type="transmembrane region" description="Helical" evidence="6">
    <location>
        <begin position="77"/>
        <end position="96"/>
    </location>
</feature>
<evidence type="ECO:0000256" key="4">
    <source>
        <dbReference type="PROSITE-ProRule" id="PRU00175"/>
    </source>
</evidence>
<dbReference type="Pfam" id="PF13639">
    <property type="entry name" value="zf-RING_2"/>
    <property type="match status" value="1"/>
</dbReference>
<dbReference type="Gene3D" id="3.30.40.10">
    <property type="entry name" value="Zinc/RING finger domain, C3HC4 (zinc finger)"/>
    <property type="match status" value="1"/>
</dbReference>
<feature type="domain" description="RING-type" evidence="7">
    <location>
        <begin position="193"/>
        <end position="248"/>
    </location>
</feature>
<feature type="transmembrane region" description="Helical" evidence="6">
    <location>
        <begin position="108"/>
        <end position="128"/>
    </location>
</feature>
<evidence type="ECO:0000256" key="2">
    <source>
        <dbReference type="ARBA" id="ARBA00022771"/>
    </source>
</evidence>
<keyword evidence="1" id="KW-0479">Metal-binding</keyword>
<keyword evidence="9" id="KW-1185">Reference proteome</keyword>
<dbReference type="InterPro" id="IPR011016">
    <property type="entry name" value="Znf_RING-CH"/>
</dbReference>
<dbReference type="InterPro" id="IPR013083">
    <property type="entry name" value="Znf_RING/FYVE/PHD"/>
</dbReference>
<feature type="region of interest" description="Disordered" evidence="5">
    <location>
        <begin position="255"/>
        <end position="275"/>
    </location>
</feature>
<sequence>MDPTRRKAVSCMIGMVLVHIALLLVCIYLQENHDIPKSLRVSVYIVFGMLSGFGGLLVYNVARPYVASTPLWWMKHLHNAMLVSPIVVMSVLLIFSRATSGSREASDFYIPVTVGSSLLFIMASTIYYEMDIFNVDELGMFGDILRGPAPILRRKTSRELEDVLNTCTISLGGEGSDAPLPVVMGHQRMMSSCPICLESFVEKAGDDDEGSQRDARVCLITVCKHVTHRDCLKDWFKTKNTTQCPVCKQSLLPDRQTSNQERSHSAGVSSTEGRM</sequence>
<dbReference type="OrthoDB" id="654191at2759"/>